<dbReference type="GO" id="GO:0008972">
    <property type="term" value="F:phosphomethylpyrimidine kinase activity"/>
    <property type="evidence" value="ECO:0007669"/>
    <property type="project" value="TreeGrafter"/>
</dbReference>
<dbReference type="Pfam" id="PF08543">
    <property type="entry name" value="Phos_pyr_kin"/>
    <property type="match status" value="1"/>
</dbReference>
<protein>
    <submittedName>
        <fullName evidence="3">Phosphomethylpyrimidine kinase (HMP-phosphate kinase)-like protein</fullName>
    </submittedName>
</protein>
<dbReference type="HOGENOM" id="CLU_020520_0_2_4"/>
<dbReference type="GO" id="GO:0008902">
    <property type="term" value="F:hydroxymethylpyrimidine kinase activity"/>
    <property type="evidence" value="ECO:0007669"/>
    <property type="project" value="TreeGrafter"/>
</dbReference>
<dbReference type="GO" id="GO:0005829">
    <property type="term" value="C:cytosol"/>
    <property type="evidence" value="ECO:0007669"/>
    <property type="project" value="TreeGrafter"/>
</dbReference>
<feature type="compositionally biased region" description="Polar residues" evidence="1">
    <location>
        <begin position="9"/>
        <end position="21"/>
    </location>
</feature>
<dbReference type="Gene3D" id="3.40.1190.20">
    <property type="match status" value="1"/>
</dbReference>
<dbReference type="SUPFAM" id="SSF53613">
    <property type="entry name" value="Ribokinase-like"/>
    <property type="match status" value="1"/>
</dbReference>
<proteinExistence type="predicted"/>
<dbReference type="STRING" id="365046.Rta_34180"/>
<gene>
    <name evidence="3" type="ordered locus">Rta_34180</name>
</gene>
<evidence type="ECO:0000259" key="2">
    <source>
        <dbReference type="Pfam" id="PF08543"/>
    </source>
</evidence>
<dbReference type="GO" id="GO:0009228">
    <property type="term" value="P:thiamine biosynthetic process"/>
    <property type="evidence" value="ECO:0007669"/>
    <property type="project" value="TreeGrafter"/>
</dbReference>
<dbReference type="KEGG" id="rta:Rta_34180"/>
<accession>F5XZH4</accession>
<dbReference type="UniPathway" id="UPA00060">
    <property type="reaction ID" value="UER00138"/>
</dbReference>
<name>F5XZH4_RAMTT</name>
<reference evidence="4" key="1">
    <citation type="submission" date="2006-01" db="EMBL/GenBank/DDBJ databases">
        <title>Genome of the cyst-dividing bacterium Ramlibacter tataouinensis.</title>
        <authorList>
            <person name="Barakat M."/>
            <person name="Ortet P."/>
            <person name="De Luca G."/>
            <person name="Jourlin-Castelli C."/>
            <person name="Ansaldi M."/>
            <person name="Py B."/>
            <person name="Fichant G."/>
            <person name="Coutinho P."/>
            <person name="Voulhoux R."/>
            <person name="Bastien O."/>
            <person name="Roy S."/>
            <person name="Marechal E."/>
            <person name="Henrissat B."/>
            <person name="Quentin Y."/>
            <person name="Noirot P."/>
            <person name="Filloux A."/>
            <person name="Mejean V."/>
            <person name="DuBow M."/>
            <person name="Barras F."/>
            <person name="Heulin T."/>
        </authorList>
    </citation>
    <scope>NUCLEOTIDE SEQUENCE [LARGE SCALE GENOMIC DNA]</scope>
    <source>
        <strain evidence="4">ATCC BAA-407 / DSM 14655 / LMG 21543 / TTB310</strain>
    </source>
</reference>
<dbReference type="eggNOG" id="COG0351">
    <property type="taxonomic scope" value="Bacteria"/>
</dbReference>
<dbReference type="EMBL" id="CP000245">
    <property type="protein sequence ID" value="AEG94531.1"/>
    <property type="molecule type" value="Genomic_DNA"/>
</dbReference>
<sequence length="321" mass="34064">MAHAHDDTSSPMTNPDPSPSAQDEDDADGSPSCVMVFNASDPSGAGGLAADITAIASVGAHALPVVTGAYARDTTEVFDHFAFDEEAVGEQARTILEDAPVQVFKVGFVGSPEAISAIAEIAADYADVPVIAYMPNLSWWDEGQIDLYLDAFRELMLPQTTVLVGNHSTLWRWLLPDWPGDRSPTARDIAKAASELGVPYTLVTGIPLPEQFIDNVLATPQAVLGSEKFERFEAVFSGAGDTLSAALAALVASGTDLAAAASEALAYLDRCLDAGFRPGMGNVVPDRLFWAQPEGDDNESLTEEEAQALQVFDMPAHDTKH</sequence>
<dbReference type="InterPro" id="IPR013749">
    <property type="entry name" value="PM/HMP-P_kinase-1"/>
</dbReference>
<keyword evidence="3" id="KW-0808">Transferase</keyword>
<dbReference type="GO" id="GO:0009229">
    <property type="term" value="P:thiamine diphosphate biosynthetic process"/>
    <property type="evidence" value="ECO:0007669"/>
    <property type="project" value="UniProtKB-UniPathway"/>
</dbReference>
<dbReference type="Proteomes" id="UP000008385">
    <property type="component" value="Chromosome"/>
</dbReference>
<feature type="region of interest" description="Disordered" evidence="1">
    <location>
        <begin position="1"/>
        <end position="36"/>
    </location>
</feature>
<dbReference type="PATRIC" id="fig|365046.3.peg.3496"/>
<dbReference type="PANTHER" id="PTHR20858">
    <property type="entry name" value="PHOSPHOMETHYLPYRIMIDINE KINASE"/>
    <property type="match status" value="1"/>
</dbReference>
<reference evidence="3 4" key="2">
    <citation type="journal article" date="2011" name="PLoS ONE">
        <title>The Cyst-Dividing Bacterium Ramlibacter tataouinensis TTB310 Genome Reveals a Well-Stocked Toolbox for Adaptation to a Desert Environment.</title>
        <authorList>
            <person name="De Luca G."/>
            <person name="Barakat M."/>
            <person name="Ortet P."/>
            <person name="Fochesato S."/>
            <person name="Jourlin-Castelli C."/>
            <person name="Ansaldi M."/>
            <person name="Py B."/>
            <person name="Fichant G."/>
            <person name="Coutinho P.M."/>
            <person name="Voulhoux R."/>
            <person name="Bastien O."/>
            <person name="Marechal E."/>
            <person name="Henrissat B."/>
            <person name="Quentin Y."/>
            <person name="Noirot P."/>
            <person name="Filloux A."/>
            <person name="Mejean V."/>
            <person name="Dubow M.S."/>
            <person name="Barras F."/>
            <person name="Barbe V."/>
            <person name="Weissenbach J."/>
            <person name="Mihalcescu I."/>
            <person name="Vermeglio A."/>
            <person name="Achouak W."/>
            <person name="Heulin T."/>
        </authorList>
    </citation>
    <scope>NUCLEOTIDE SEQUENCE [LARGE SCALE GENOMIC DNA]</scope>
    <source>
        <strain evidence="4">ATCC BAA-407 / DSM 14655 / LMG 21543 / TTB310</strain>
    </source>
</reference>
<dbReference type="InterPro" id="IPR029056">
    <property type="entry name" value="Ribokinase-like"/>
</dbReference>
<evidence type="ECO:0000313" key="3">
    <source>
        <dbReference type="EMBL" id="AEG94531.1"/>
    </source>
</evidence>
<organism evidence="3 4">
    <name type="scientific">Ramlibacter tataouinensis (strain ATCC BAA-407 / DSM 14655 / LMG 21543 / TTB310)</name>
    <dbReference type="NCBI Taxonomy" id="365046"/>
    <lineage>
        <taxon>Bacteria</taxon>
        <taxon>Pseudomonadati</taxon>
        <taxon>Pseudomonadota</taxon>
        <taxon>Betaproteobacteria</taxon>
        <taxon>Burkholderiales</taxon>
        <taxon>Comamonadaceae</taxon>
        <taxon>Ramlibacter</taxon>
    </lineage>
</organism>
<dbReference type="AlphaFoldDB" id="F5XZH4"/>
<keyword evidence="3" id="KW-0418">Kinase</keyword>
<feature type="domain" description="Pyridoxamine kinase/Phosphomethylpyrimidine kinase" evidence="2">
    <location>
        <begin position="41"/>
        <end position="283"/>
    </location>
</feature>
<keyword evidence="4" id="KW-1185">Reference proteome</keyword>
<dbReference type="PANTHER" id="PTHR20858:SF17">
    <property type="entry name" value="HYDROXYMETHYLPYRIMIDINE_PHOSPHOMETHYLPYRIMIDINE KINASE THI20-RELATED"/>
    <property type="match status" value="1"/>
</dbReference>
<evidence type="ECO:0000256" key="1">
    <source>
        <dbReference type="SAM" id="MobiDB-lite"/>
    </source>
</evidence>
<evidence type="ECO:0000313" key="4">
    <source>
        <dbReference type="Proteomes" id="UP000008385"/>
    </source>
</evidence>